<proteinExistence type="predicted"/>
<reference evidence="2 3" key="1">
    <citation type="submission" date="2024-02" db="EMBL/GenBank/DDBJ databases">
        <title>De novo assembly and annotation of 12 fungi associated with fruit tree decline syndrome in Ontario, Canada.</title>
        <authorList>
            <person name="Sulman M."/>
            <person name="Ellouze W."/>
            <person name="Ilyukhin E."/>
        </authorList>
    </citation>
    <scope>NUCLEOTIDE SEQUENCE [LARGE SCALE GENOMIC DNA]</scope>
    <source>
        <strain evidence="2 3">M169</strain>
    </source>
</reference>
<feature type="compositionally biased region" description="Basic residues" evidence="1">
    <location>
        <begin position="1"/>
        <end position="11"/>
    </location>
</feature>
<evidence type="ECO:0000256" key="1">
    <source>
        <dbReference type="SAM" id="MobiDB-lite"/>
    </source>
</evidence>
<gene>
    <name evidence="2" type="ORF">SLS63_004372</name>
</gene>
<feature type="region of interest" description="Disordered" evidence="1">
    <location>
        <begin position="1"/>
        <end position="59"/>
    </location>
</feature>
<name>A0ABR1PDZ8_DIAER</name>
<evidence type="ECO:0000313" key="3">
    <source>
        <dbReference type="Proteomes" id="UP001430848"/>
    </source>
</evidence>
<organism evidence="2 3">
    <name type="scientific">Diaporthe eres</name>
    <name type="common">Phomopsis oblonga</name>
    <dbReference type="NCBI Taxonomy" id="83184"/>
    <lineage>
        <taxon>Eukaryota</taxon>
        <taxon>Fungi</taxon>
        <taxon>Dikarya</taxon>
        <taxon>Ascomycota</taxon>
        <taxon>Pezizomycotina</taxon>
        <taxon>Sordariomycetes</taxon>
        <taxon>Sordariomycetidae</taxon>
        <taxon>Diaporthales</taxon>
        <taxon>Diaporthaceae</taxon>
        <taxon>Diaporthe</taxon>
        <taxon>Diaporthe eres species complex</taxon>
    </lineage>
</organism>
<evidence type="ECO:0008006" key="4">
    <source>
        <dbReference type="Google" id="ProtNLM"/>
    </source>
</evidence>
<comment type="caution">
    <text evidence="2">The sequence shown here is derived from an EMBL/GenBank/DDBJ whole genome shotgun (WGS) entry which is preliminary data.</text>
</comment>
<evidence type="ECO:0000313" key="2">
    <source>
        <dbReference type="EMBL" id="KAK7734087.1"/>
    </source>
</evidence>
<dbReference type="EMBL" id="JAKNSF020000016">
    <property type="protein sequence ID" value="KAK7734087.1"/>
    <property type="molecule type" value="Genomic_DNA"/>
</dbReference>
<dbReference type="Proteomes" id="UP001430848">
    <property type="component" value="Unassembled WGS sequence"/>
</dbReference>
<keyword evidence="3" id="KW-1185">Reference proteome</keyword>
<accession>A0ABR1PDZ8</accession>
<protein>
    <recommendedName>
        <fullName evidence="4">BZIP transcription factor</fullName>
    </recommendedName>
</protein>
<sequence length="196" mass="21116">MAKSRARKARQQRREEQQVQGTTDHDSTMDFDQEDDDRRRNSSSEDEGVDDNNLGQLATQGAPIDPAVAHLVNHASQMSGAFGADGTAMALAATNAPNAAEALNLLAASSAVANMKVQRAHSHAAHAVTASDLATEGLRNSDSTYEKRFSHYNAELQKLQNRVAFLEGLLSRVLSMMQNGNIDAAEVAQMLQKLGI</sequence>
<feature type="compositionally biased region" description="Basic and acidic residues" evidence="1">
    <location>
        <begin position="12"/>
        <end position="28"/>
    </location>
</feature>